<dbReference type="SMART" id="SM00320">
    <property type="entry name" value="WD40"/>
    <property type="match status" value="6"/>
</dbReference>
<dbReference type="InterPro" id="IPR019775">
    <property type="entry name" value="WD40_repeat_CS"/>
</dbReference>
<evidence type="ECO:0000256" key="2">
    <source>
        <dbReference type="ARBA" id="ARBA00022679"/>
    </source>
</evidence>
<dbReference type="Gene3D" id="3.30.200.20">
    <property type="entry name" value="Phosphorylase Kinase, domain 1"/>
    <property type="match status" value="1"/>
</dbReference>
<dbReference type="SUPFAM" id="SSF56112">
    <property type="entry name" value="Protein kinase-like (PK-like)"/>
    <property type="match status" value="1"/>
</dbReference>
<dbReference type="Gene3D" id="1.10.510.10">
    <property type="entry name" value="Transferase(Phosphotransferase) domain 1"/>
    <property type="match status" value="1"/>
</dbReference>
<evidence type="ECO:0000256" key="8">
    <source>
        <dbReference type="PROSITE-ProRule" id="PRU10141"/>
    </source>
</evidence>
<evidence type="ECO:0000256" key="1">
    <source>
        <dbReference type="ARBA" id="ARBA00022574"/>
    </source>
</evidence>
<protein>
    <submittedName>
        <fullName evidence="12">Protein kinase</fullName>
    </submittedName>
</protein>
<keyword evidence="4 8" id="KW-0547">Nucleotide-binding</keyword>
<evidence type="ECO:0000256" key="6">
    <source>
        <dbReference type="ARBA" id="ARBA00022840"/>
    </source>
</evidence>
<keyword evidence="10" id="KW-1133">Transmembrane helix</keyword>
<dbReference type="InterPro" id="IPR001680">
    <property type="entry name" value="WD40_rpt"/>
</dbReference>
<feature type="region of interest" description="Disordered" evidence="9">
    <location>
        <begin position="1109"/>
        <end position="1138"/>
    </location>
</feature>
<feature type="binding site" evidence="8">
    <location>
        <position position="134"/>
    </location>
    <ligand>
        <name>ATP</name>
        <dbReference type="ChEBI" id="CHEBI:30616"/>
    </ligand>
</feature>
<dbReference type="PROSITE" id="PS50011">
    <property type="entry name" value="PROTEIN_KINASE_DOM"/>
    <property type="match status" value="1"/>
</dbReference>
<dbReference type="Gene3D" id="2.130.10.10">
    <property type="entry name" value="YVTN repeat-like/Quinoprotein amine dehydrogenase"/>
    <property type="match status" value="4"/>
</dbReference>
<dbReference type="SUPFAM" id="SSF50978">
    <property type="entry name" value="WD40 repeat-like"/>
    <property type="match status" value="1"/>
</dbReference>
<dbReference type="PANTHER" id="PTHR43289">
    <property type="entry name" value="MITOGEN-ACTIVATED PROTEIN KINASE KINASE KINASE 20-RELATED"/>
    <property type="match status" value="1"/>
</dbReference>
<feature type="repeat" description="WD" evidence="7">
    <location>
        <begin position="1065"/>
        <end position="1106"/>
    </location>
</feature>
<dbReference type="PROSITE" id="PS00678">
    <property type="entry name" value="WD_REPEATS_1"/>
    <property type="match status" value="2"/>
</dbReference>
<evidence type="ECO:0000256" key="5">
    <source>
        <dbReference type="ARBA" id="ARBA00022777"/>
    </source>
</evidence>
<dbReference type="Pfam" id="PF00400">
    <property type="entry name" value="WD40"/>
    <property type="match status" value="3"/>
</dbReference>
<dbReference type="PROSITE" id="PS50294">
    <property type="entry name" value="WD_REPEATS_REGION"/>
    <property type="match status" value="2"/>
</dbReference>
<evidence type="ECO:0000256" key="4">
    <source>
        <dbReference type="ARBA" id="ARBA00022741"/>
    </source>
</evidence>
<gene>
    <name evidence="12" type="ORF">ACFQY0_09880</name>
</gene>
<dbReference type="RefSeq" id="WP_379711808.1">
    <property type="nucleotide sequence ID" value="NZ_JBHTBS010000004.1"/>
</dbReference>
<dbReference type="InterPro" id="IPR036322">
    <property type="entry name" value="WD40_repeat_dom_sf"/>
</dbReference>
<dbReference type="InterPro" id="IPR011047">
    <property type="entry name" value="Quinoprotein_ADH-like_sf"/>
</dbReference>
<dbReference type="InterPro" id="IPR000719">
    <property type="entry name" value="Prot_kinase_dom"/>
</dbReference>
<keyword evidence="3" id="KW-0677">Repeat</keyword>
<dbReference type="CDD" id="cd14014">
    <property type="entry name" value="STKc_PknB_like"/>
    <property type="match status" value="1"/>
</dbReference>
<dbReference type="GO" id="GO:0016301">
    <property type="term" value="F:kinase activity"/>
    <property type="evidence" value="ECO:0007669"/>
    <property type="project" value="UniProtKB-KW"/>
</dbReference>
<dbReference type="SUPFAM" id="SSF50998">
    <property type="entry name" value="Quinoprotein alcohol dehydrogenase-like"/>
    <property type="match status" value="1"/>
</dbReference>
<feature type="repeat" description="WD" evidence="7">
    <location>
        <begin position="1023"/>
        <end position="1064"/>
    </location>
</feature>
<keyword evidence="5 12" id="KW-0418">Kinase</keyword>
<evidence type="ECO:0000259" key="11">
    <source>
        <dbReference type="PROSITE" id="PS50011"/>
    </source>
</evidence>
<evidence type="ECO:0000256" key="10">
    <source>
        <dbReference type="SAM" id="Phobius"/>
    </source>
</evidence>
<keyword evidence="10" id="KW-0812">Transmembrane</keyword>
<keyword evidence="10" id="KW-0472">Membrane</keyword>
<name>A0ABW2L541_9BACT</name>
<dbReference type="PANTHER" id="PTHR43289:SF6">
    <property type="entry name" value="SERINE_THREONINE-PROTEIN KINASE NEKL-3"/>
    <property type="match status" value="1"/>
</dbReference>
<dbReference type="PROSITE" id="PS00107">
    <property type="entry name" value="PROTEIN_KINASE_ATP"/>
    <property type="match status" value="1"/>
</dbReference>
<dbReference type="InterPro" id="IPR017441">
    <property type="entry name" value="Protein_kinase_ATP_BS"/>
</dbReference>
<dbReference type="Proteomes" id="UP001596472">
    <property type="component" value="Unassembled WGS sequence"/>
</dbReference>
<dbReference type="InterPro" id="IPR011009">
    <property type="entry name" value="Kinase-like_dom_sf"/>
</dbReference>
<feature type="domain" description="Protein kinase" evidence="11">
    <location>
        <begin position="104"/>
        <end position="402"/>
    </location>
</feature>
<evidence type="ECO:0000256" key="7">
    <source>
        <dbReference type="PROSITE-ProRule" id="PRU00221"/>
    </source>
</evidence>
<feature type="transmembrane region" description="Helical" evidence="10">
    <location>
        <begin position="429"/>
        <end position="451"/>
    </location>
</feature>
<evidence type="ECO:0000256" key="3">
    <source>
        <dbReference type="ARBA" id="ARBA00022737"/>
    </source>
</evidence>
<dbReference type="InterPro" id="IPR020472">
    <property type="entry name" value="WD40_PAC1"/>
</dbReference>
<keyword evidence="1 7" id="KW-0853">WD repeat</keyword>
<dbReference type="Pfam" id="PF00069">
    <property type="entry name" value="Pkinase"/>
    <property type="match status" value="1"/>
</dbReference>
<comment type="caution">
    <text evidence="12">The sequence shown here is derived from an EMBL/GenBank/DDBJ whole genome shotgun (WGS) entry which is preliminary data.</text>
</comment>
<accession>A0ABW2L541</accession>
<evidence type="ECO:0000256" key="9">
    <source>
        <dbReference type="SAM" id="MobiDB-lite"/>
    </source>
</evidence>
<dbReference type="PROSITE" id="PS50082">
    <property type="entry name" value="WD_REPEATS_2"/>
    <property type="match status" value="2"/>
</dbReference>
<dbReference type="PROSITE" id="PS00108">
    <property type="entry name" value="PROTEIN_KINASE_ST"/>
    <property type="match status" value="1"/>
</dbReference>
<evidence type="ECO:0000313" key="13">
    <source>
        <dbReference type="Proteomes" id="UP001596472"/>
    </source>
</evidence>
<reference evidence="13" key="1">
    <citation type="journal article" date="2019" name="Int. J. Syst. Evol. Microbiol.">
        <title>The Global Catalogue of Microorganisms (GCM) 10K type strain sequencing project: providing services to taxonomists for standard genome sequencing and annotation.</title>
        <authorList>
            <consortium name="The Broad Institute Genomics Platform"/>
            <consortium name="The Broad Institute Genome Sequencing Center for Infectious Disease"/>
            <person name="Wu L."/>
            <person name="Ma J."/>
        </authorList>
    </citation>
    <scope>NUCLEOTIDE SEQUENCE [LARGE SCALE GENOMIC DNA]</scope>
    <source>
        <strain evidence="13">CGMCC 4.1467</strain>
    </source>
</reference>
<dbReference type="InterPro" id="IPR008271">
    <property type="entry name" value="Ser/Thr_kinase_AS"/>
</dbReference>
<evidence type="ECO:0000313" key="12">
    <source>
        <dbReference type="EMBL" id="MFC7337484.1"/>
    </source>
</evidence>
<sequence length="1367" mass="152386">MKSEKIDNIFDHARGLEATAREAYLAEVCDDDAELRLEIQRMLVDADSADAFFGGEDSLQAEIKAHIAALHADGVHDDDTLDPNVAELIAKLKPEEEGEQIGRYKLLQEIGEGGFGTVWMAEQTEPVTRRVALKVIKLGMDTREVVARFEAERQALAMMDHPHIAKVFDAGSTDRGRPYFVMELVKGIPITEYCDEVGLGTSERLTLFGDVCAAIQHAHQKGVIHRDIKPSNVMITLYADKPVVKIIDFGVAKATQGKLTDKTLFTRFEQFVGTPVYMSPEQANLSAVDIDTRSDIYALGVLLYELLTGKQPFDPKTLLSAGYDEMRRIIREEDPPKPSSRLSTVPGEERVLIAKSHHIDPDKLNRLVEPDLDWIVMKAMEKDRTRRYETANSLAVDIRRFLSDEAVSATPPSTAYKFRKFARRHRRSFVVSTLLIATLLVGSIVSTWQAIRARRAEDAMTQLLEVAKNKTDEANFERSRSEEARKLAEKRAEENRHQVYDSDMLRVASAMLGPIHSPTVWGLTDKWVPRDGAPDLRGWEWYYSQSSVERETFRFHLPVPDGVGINPKIKWLPDGRRLLAAGGPVVVIWDFPSMRRLVLIDRDGCQYRKVALSLDGERLAVGWSDGVVSSYRTFDGSLIQSFAIPDQLTDLEWGGNEDSLVTAGPNHIRFWDALTGEETRSYLASEDDLDSIAMNKDATRMALTFLDGGEGSDDRIVRIIDTETLKVVSETMFHLIWQGGLDWDGGSGSIALSGQTPDGRIARGVIVDAETLEELNHFGGHNYGTDWSPNGQLVAESMERYIRIWNLGGDIERHQPTGLAQNGNIAWSVDGEWIATSGATDSTIRIWTAKPQDGPITIGKATPFGVRSATWTPPDRLEPNAPLTVGWNRKGPGLTSMLEFWWSDYLHASADWSPDRSKLAIARDMTLELWDENHGKVLAQVPQYPVRKVEWGPDNHRLFTVQGGKNRRFSMYSVPNLEEIWSLTQVPPNKTGTWIDGEIIVTTASGGALELLNARDGEFLRKIEGHQSLVNWVALSPDGSRLASASNDHTIRVWDIKTWETVMILNGHTAAVQELEWNPDGTRMVSSANDGTMRIWNTQTGGEVLRIPVPEGEDGRSRSAEGFSWSPDGTMITSGGYGNPDGVGTRNAYIWDARPGQLIESLRLAELALANRDWSMVAQHADSALLRFRTPEDPPWFHAGWWQYSGTIGAPNGNAPSFPPPTQASDEVGPWKPVDPDADGVLPVDKLLESSNPGRGFFATRFYLAETRRLEILIDGDSPLRVWHGDQPIFDTDPAQAEEPVTAEISRKLNPGWHDFIVEVRDHPAKNTAQLRLFVPIDDPIRLHHRFARDNPADPSLAIPIGQSHGN</sequence>
<organism evidence="12 13">
    <name type="scientific">Haloferula chungangensis</name>
    <dbReference type="NCBI Taxonomy" id="1048331"/>
    <lineage>
        <taxon>Bacteria</taxon>
        <taxon>Pseudomonadati</taxon>
        <taxon>Verrucomicrobiota</taxon>
        <taxon>Verrucomicrobiia</taxon>
        <taxon>Verrucomicrobiales</taxon>
        <taxon>Verrucomicrobiaceae</taxon>
        <taxon>Haloferula</taxon>
    </lineage>
</organism>
<dbReference type="EMBL" id="JBHTBS010000004">
    <property type="protein sequence ID" value="MFC7337484.1"/>
    <property type="molecule type" value="Genomic_DNA"/>
</dbReference>
<dbReference type="PRINTS" id="PR00320">
    <property type="entry name" value="GPROTEINBRPT"/>
</dbReference>
<keyword evidence="6 8" id="KW-0067">ATP-binding</keyword>
<keyword evidence="13" id="KW-1185">Reference proteome</keyword>
<dbReference type="InterPro" id="IPR015943">
    <property type="entry name" value="WD40/YVTN_repeat-like_dom_sf"/>
</dbReference>
<keyword evidence="2" id="KW-0808">Transferase</keyword>
<proteinExistence type="predicted"/>
<dbReference type="SMART" id="SM00220">
    <property type="entry name" value="S_TKc"/>
    <property type="match status" value="1"/>
</dbReference>